<dbReference type="AlphaFoldDB" id="A0AAJ4XLX3"/>
<dbReference type="Proteomes" id="UP001294444">
    <property type="component" value="Unassembled WGS sequence"/>
</dbReference>
<organism evidence="1 2">
    <name type="scientific">Melanopsichium pennsylvanicum</name>
    <dbReference type="NCBI Taxonomy" id="63383"/>
    <lineage>
        <taxon>Eukaryota</taxon>
        <taxon>Fungi</taxon>
        <taxon>Dikarya</taxon>
        <taxon>Basidiomycota</taxon>
        <taxon>Ustilaginomycotina</taxon>
        <taxon>Ustilaginomycetes</taxon>
        <taxon>Ustilaginales</taxon>
        <taxon>Ustilaginaceae</taxon>
        <taxon>Melanopsichium</taxon>
    </lineage>
</organism>
<evidence type="ECO:0000313" key="1">
    <source>
        <dbReference type="EMBL" id="SNX84176.1"/>
    </source>
</evidence>
<gene>
    <name evidence="1" type="ORF">MEPE_02884</name>
</gene>
<protein>
    <submittedName>
        <fullName evidence="1">Uncharacterized protein</fullName>
    </submittedName>
</protein>
<reference evidence="1" key="1">
    <citation type="submission" date="2023-10" db="EMBL/GenBank/DDBJ databases">
        <authorList>
            <person name="Guldener U."/>
        </authorList>
    </citation>
    <scope>NUCLEOTIDE SEQUENCE</scope>
    <source>
        <strain evidence="1">Mp4</strain>
    </source>
</reference>
<accession>A0AAJ4XLX3</accession>
<evidence type="ECO:0000313" key="2">
    <source>
        <dbReference type="Proteomes" id="UP001294444"/>
    </source>
</evidence>
<proteinExistence type="predicted"/>
<comment type="caution">
    <text evidence="1">The sequence shown here is derived from an EMBL/GenBank/DDBJ whole genome shotgun (WGS) entry which is preliminary data.</text>
</comment>
<sequence>MMMNGTQMIAKSAAILETPTRIGPRCAPFSLERLDMWYNNNTNSGKDREANDGDTDSMLSAESIDLIVTSKLSPLQHHCQAILNSNKDANGPAVGVFDADGNWACLTSGPKDSMEDQDQGQEMLVRSTATTATALIMKPVLNRHHRTHIVMTRSISRASAQQRASGTPLSDKSKLVDPLLLEDDENSYNMVGFTSYQSGQVSTPRQVSEGQSMDVLLHLCLEEDLLSDESKSSIVTGSQAAVTLKHAN</sequence>
<keyword evidence="2" id="KW-1185">Reference proteome</keyword>
<name>A0AAJ4XLX3_9BASI</name>
<dbReference type="EMBL" id="OAPG01000005">
    <property type="protein sequence ID" value="SNX84176.1"/>
    <property type="molecule type" value="Genomic_DNA"/>
</dbReference>